<organism evidence="1 2">
    <name type="scientific">Racocetra persica</name>
    <dbReference type="NCBI Taxonomy" id="160502"/>
    <lineage>
        <taxon>Eukaryota</taxon>
        <taxon>Fungi</taxon>
        <taxon>Fungi incertae sedis</taxon>
        <taxon>Mucoromycota</taxon>
        <taxon>Glomeromycotina</taxon>
        <taxon>Glomeromycetes</taxon>
        <taxon>Diversisporales</taxon>
        <taxon>Gigasporaceae</taxon>
        <taxon>Racocetra</taxon>
    </lineage>
</organism>
<feature type="non-terminal residue" evidence="1">
    <location>
        <position position="1"/>
    </location>
</feature>
<feature type="non-terminal residue" evidence="1">
    <location>
        <position position="39"/>
    </location>
</feature>
<keyword evidence="2" id="KW-1185">Reference proteome</keyword>
<protein>
    <submittedName>
        <fullName evidence="1">17150_t:CDS:1</fullName>
    </submittedName>
</protein>
<dbReference type="Proteomes" id="UP000789920">
    <property type="component" value="Unassembled WGS sequence"/>
</dbReference>
<sequence length="39" mass="4448">MAQKTYKMEIDESSNETDGDNNETILVLKSVMQELDLTL</sequence>
<dbReference type="EMBL" id="CAJVQC010048188">
    <property type="protein sequence ID" value="CAG8785841.1"/>
    <property type="molecule type" value="Genomic_DNA"/>
</dbReference>
<evidence type="ECO:0000313" key="2">
    <source>
        <dbReference type="Proteomes" id="UP000789920"/>
    </source>
</evidence>
<name>A0ACA9RC75_9GLOM</name>
<comment type="caution">
    <text evidence="1">The sequence shown here is derived from an EMBL/GenBank/DDBJ whole genome shotgun (WGS) entry which is preliminary data.</text>
</comment>
<accession>A0ACA9RC75</accession>
<reference evidence="1" key="1">
    <citation type="submission" date="2021-06" db="EMBL/GenBank/DDBJ databases">
        <authorList>
            <person name="Kallberg Y."/>
            <person name="Tangrot J."/>
            <person name="Rosling A."/>
        </authorList>
    </citation>
    <scope>NUCLEOTIDE SEQUENCE</scope>
    <source>
        <strain evidence="1">MA461A</strain>
    </source>
</reference>
<gene>
    <name evidence="1" type="ORF">RPERSI_LOCUS18282</name>
</gene>
<proteinExistence type="predicted"/>
<evidence type="ECO:0000313" key="1">
    <source>
        <dbReference type="EMBL" id="CAG8785841.1"/>
    </source>
</evidence>